<dbReference type="GeneID" id="85323786"/>
<dbReference type="RefSeq" id="XP_060292159.1">
    <property type="nucleotide sequence ID" value="XM_060440516.1"/>
</dbReference>
<reference evidence="2" key="1">
    <citation type="submission" date="2023-06" db="EMBL/GenBank/DDBJ databases">
        <title>Genome-scale phylogeny and comparative genomics of the fungal order Sordariales.</title>
        <authorList>
            <consortium name="Lawrence Berkeley National Laboratory"/>
            <person name="Hensen N."/>
            <person name="Bonometti L."/>
            <person name="Westerberg I."/>
            <person name="Brannstrom I.O."/>
            <person name="Guillou S."/>
            <person name="Cros-Aarteil S."/>
            <person name="Calhoun S."/>
            <person name="Haridas S."/>
            <person name="Kuo A."/>
            <person name="Mondo S."/>
            <person name="Pangilinan J."/>
            <person name="Riley R."/>
            <person name="LaButti K."/>
            <person name="Andreopoulos B."/>
            <person name="Lipzen A."/>
            <person name="Chen C."/>
            <person name="Yanf M."/>
            <person name="Daum C."/>
            <person name="Ng V."/>
            <person name="Clum A."/>
            <person name="Steindorff A."/>
            <person name="Ohm R."/>
            <person name="Martin F."/>
            <person name="Silar P."/>
            <person name="Natvig D."/>
            <person name="Lalanne C."/>
            <person name="Gautier V."/>
            <person name="Ament-velasquez S.L."/>
            <person name="Kruys A."/>
            <person name="Hutchinson M.I."/>
            <person name="Powell A.J."/>
            <person name="Barry K."/>
            <person name="Miller A.N."/>
            <person name="Grigoriev I.V."/>
            <person name="Debuchy R."/>
            <person name="Gladieux P."/>
            <person name="Thoren M.H."/>
            <person name="Johannesson H."/>
        </authorList>
    </citation>
    <scope>NUCLEOTIDE SEQUENCE</scope>
    <source>
        <strain evidence="2">SMH2392-1A</strain>
    </source>
</reference>
<gene>
    <name evidence="2" type="ORF">B0T26DRAFT_680639</name>
</gene>
<keyword evidence="3" id="KW-1185">Reference proteome</keyword>
<name>A0AA40A0L1_9PEZI</name>
<dbReference type="Proteomes" id="UP001172101">
    <property type="component" value="Unassembled WGS sequence"/>
</dbReference>
<organism evidence="2 3">
    <name type="scientific">Lasiosphaeria miniovina</name>
    <dbReference type="NCBI Taxonomy" id="1954250"/>
    <lineage>
        <taxon>Eukaryota</taxon>
        <taxon>Fungi</taxon>
        <taxon>Dikarya</taxon>
        <taxon>Ascomycota</taxon>
        <taxon>Pezizomycotina</taxon>
        <taxon>Sordariomycetes</taxon>
        <taxon>Sordariomycetidae</taxon>
        <taxon>Sordariales</taxon>
        <taxon>Lasiosphaeriaceae</taxon>
        <taxon>Lasiosphaeria</taxon>
    </lineage>
</organism>
<feature type="region of interest" description="Disordered" evidence="1">
    <location>
        <begin position="188"/>
        <end position="212"/>
    </location>
</feature>
<comment type="caution">
    <text evidence="2">The sequence shown here is derived from an EMBL/GenBank/DDBJ whole genome shotgun (WGS) entry which is preliminary data.</text>
</comment>
<proteinExistence type="predicted"/>
<sequence>MPGSATPPLCLFPSLPLSLLSPSDTTIPARGFLGSQPELSTYKRRYGILRDISEPRLQRSSFAVRTLRLANGARYLDMALWEGLKLLDEGVDLIEEVWDRSGHGTAWQSVVLNSLEFQSTCGSAKRAILDLERKVYDDVLSELQRGMVDSTKEIYYAQLIDRVKEVWCGIKNAYKMVTSTYHRMFGEEKRRSEVEAKPGHESVQEDDTHKSS</sequence>
<evidence type="ECO:0000313" key="3">
    <source>
        <dbReference type="Proteomes" id="UP001172101"/>
    </source>
</evidence>
<dbReference type="AlphaFoldDB" id="A0AA40A0L1"/>
<evidence type="ECO:0000256" key="1">
    <source>
        <dbReference type="SAM" id="MobiDB-lite"/>
    </source>
</evidence>
<accession>A0AA40A0L1</accession>
<evidence type="ECO:0000313" key="2">
    <source>
        <dbReference type="EMBL" id="KAK0707065.1"/>
    </source>
</evidence>
<protein>
    <submittedName>
        <fullName evidence="2">Uncharacterized protein</fullName>
    </submittedName>
</protein>
<dbReference type="EMBL" id="JAUIRO010000007">
    <property type="protein sequence ID" value="KAK0707065.1"/>
    <property type="molecule type" value="Genomic_DNA"/>
</dbReference>